<dbReference type="PANTHER" id="PTHR48006:SF66">
    <property type="entry name" value="PROTEIN KINASE DOMAIN-CONTAINING PROTEIN"/>
    <property type="match status" value="1"/>
</dbReference>
<feature type="domain" description="Protein kinase" evidence="22">
    <location>
        <begin position="666"/>
        <end position="948"/>
    </location>
</feature>
<dbReference type="InterPro" id="IPR000719">
    <property type="entry name" value="Prot_kinase_dom"/>
</dbReference>
<dbReference type="Proteomes" id="UP001279734">
    <property type="component" value="Unassembled WGS sequence"/>
</dbReference>
<dbReference type="InterPro" id="IPR017441">
    <property type="entry name" value="Protein_kinase_ATP_BS"/>
</dbReference>
<evidence type="ECO:0000256" key="5">
    <source>
        <dbReference type="ARBA" id="ARBA00022614"/>
    </source>
</evidence>
<keyword evidence="6" id="KW-0808">Transferase</keyword>
<dbReference type="InterPro" id="IPR008271">
    <property type="entry name" value="Ser/Thr_kinase_AS"/>
</dbReference>
<feature type="binding site" evidence="19">
    <location>
        <position position="694"/>
    </location>
    <ligand>
        <name>ATP</name>
        <dbReference type="ChEBI" id="CHEBI:30616"/>
    </ligand>
</feature>
<dbReference type="GO" id="GO:0005524">
    <property type="term" value="F:ATP binding"/>
    <property type="evidence" value="ECO:0007669"/>
    <property type="project" value="UniProtKB-UniRule"/>
</dbReference>
<evidence type="ECO:0000256" key="21">
    <source>
        <dbReference type="SAM" id="SignalP"/>
    </source>
</evidence>
<dbReference type="InterPro" id="IPR011009">
    <property type="entry name" value="Kinase-like_dom_sf"/>
</dbReference>
<proteinExistence type="predicted"/>
<dbReference type="FunFam" id="3.30.200.20:FF:000217">
    <property type="entry name" value="probable LRR receptor-like serine/threonine-protein kinase At1g53430"/>
    <property type="match status" value="1"/>
</dbReference>
<dbReference type="FunFam" id="2.60.120.430:FF:000004">
    <property type="entry name" value="Putative leucine-rich repeat receptor-like serine/threonine-protein kinase"/>
    <property type="match status" value="1"/>
</dbReference>
<keyword evidence="4" id="KW-0597">Phosphoprotein</keyword>
<feature type="chain" id="PRO_5042163094" description="non-specific serine/threonine protein kinase" evidence="21">
    <location>
        <begin position="28"/>
        <end position="1000"/>
    </location>
</feature>
<comment type="subcellular location">
    <subcellularLocation>
        <location evidence="1">Membrane</location>
        <topology evidence="1">Single-pass type I membrane protein</topology>
    </subcellularLocation>
</comment>
<dbReference type="PROSITE" id="PS00107">
    <property type="entry name" value="PROTEIN_KINASE_ATP"/>
    <property type="match status" value="1"/>
</dbReference>
<evidence type="ECO:0000256" key="10">
    <source>
        <dbReference type="ARBA" id="ARBA00022741"/>
    </source>
</evidence>
<dbReference type="EMBL" id="BSYO01000037">
    <property type="protein sequence ID" value="GMH29851.1"/>
    <property type="molecule type" value="Genomic_DNA"/>
</dbReference>
<evidence type="ECO:0000256" key="16">
    <source>
        <dbReference type="ARBA" id="ARBA00023180"/>
    </source>
</evidence>
<dbReference type="FunFam" id="3.80.10.10:FF:000452">
    <property type="entry name" value="Probable LRR receptor-like serine/threonine-protein kinase RFK1"/>
    <property type="match status" value="1"/>
</dbReference>
<protein>
    <recommendedName>
        <fullName evidence="2">non-specific serine/threonine protein kinase</fullName>
        <ecNumber evidence="2">2.7.11.1</ecNumber>
    </recommendedName>
</protein>
<sequence length="1000" mass="111531">MAKLSRDTGMAMLTLLVLVLIARFGTCGGEMQGKRLAASEVNTLRSIAKELGKHDWDFSVDPCNNHSSWYTQRMIQKPYYVNQITCNCSGVVCHVYNISLKGQDLAGSLPKSLAKLPYIKVIDLTRNYLTGTIPLEWASTKLEYLSVIVNKLSGPIPRYLGNFESLTYLSIENNIFSGSVPAELGKLVHLSNLTLSANNLTGELPKELTNLTELTELRISSNNFSGKIPDYFQSWKKLKKLEIQGSGLEGPIPASLSVLDALTELRISDLNGEKSSEFPSLSRMQKLTKLMLRNCKISGPIPDNIADLVHLNTLDLSFNKLEGPVPNLGSLNLDYMYLTSNFLNGTIPEWIKNSGAAIDLSYNNFDTSLAPTSCTDKLNLYRSFSRDGNSLAMCLDESFPCSGVKYSVNINCGGKKITIGGTSYDEDVEPGGAAKFVPSDKRVEWGFSSTGDFWNLKPSNNYIANNSSALPMKDSELYTDARLSAISLTYYGRCLATGNYTVTLYFSEITFTDNKSFYSLGTRIFDVYIQEKLVLKDFDIRKEANGTDKPLNRTFYHVPVEKTIEIRFYYAGKGTTAVPMRGYYGPLISALSVESEFSPPPDRKKVVKIVLGAVTSFLGLLFIVFGIIWWKHRSEDSISREQELKGLDLKAGLFTFRQLKAATDNFHADNKIGEGGFGSVYKGTLLDGTHIAVKHLFSRSSQGNREFVNEIGMISGLCHPNLVRLYGCCVEGSHFFLVYEYMVNNNLSHALFGAGNGQLKLDWPTRRKICVDIARGLTFLHEESPIKIVHRDIKTTNILLDKDLNAKISDFGLARLDEEEKTHISTRIAGTIGYMAPEYVLWGYLTHKADVYSFGIVALEIVAGRSNMNFRPDEDHFCLLDWAMCLRQKGDLMELVDPRLGSDYDKEVALRIIKVALFCTNPSPALRPTMSSVVRMLEGDLLVDDSFMDVSVYSNEYVIEASRRQHNQLDHEDASQTHSLLPSSNVQSFDRSFSISNSDL</sequence>
<evidence type="ECO:0000256" key="18">
    <source>
        <dbReference type="ARBA" id="ARBA00048679"/>
    </source>
</evidence>
<evidence type="ECO:0000256" key="6">
    <source>
        <dbReference type="ARBA" id="ARBA00022679"/>
    </source>
</evidence>
<dbReference type="AlphaFoldDB" id="A0AAD3Y7Q8"/>
<evidence type="ECO:0000256" key="19">
    <source>
        <dbReference type="PROSITE-ProRule" id="PRU10141"/>
    </source>
</evidence>
<dbReference type="PROSITE" id="PS50011">
    <property type="entry name" value="PROTEIN_KINASE_DOM"/>
    <property type="match status" value="1"/>
</dbReference>
<dbReference type="GO" id="GO:0004674">
    <property type="term" value="F:protein serine/threonine kinase activity"/>
    <property type="evidence" value="ECO:0007669"/>
    <property type="project" value="UniProtKB-KW"/>
</dbReference>
<keyword evidence="15" id="KW-0675">Receptor</keyword>
<evidence type="ECO:0000256" key="15">
    <source>
        <dbReference type="ARBA" id="ARBA00023170"/>
    </source>
</evidence>
<gene>
    <name evidence="23" type="ORF">Nepgr_031694</name>
</gene>
<evidence type="ECO:0000256" key="2">
    <source>
        <dbReference type="ARBA" id="ARBA00012513"/>
    </source>
</evidence>
<organism evidence="23 24">
    <name type="scientific">Nepenthes gracilis</name>
    <name type="common">Slender pitcher plant</name>
    <dbReference type="NCBI Taxonomy" id="150966"/>
    <lineage>
        <taxon>Eukaryota</taxon>
        <taxon>Viridiplantae</taxon>
        <taxon>Streptophyta</taxon>
        <taxon>Embryophyta</taxon>
        <taxon>Tracheophyta</taxon>
        <taxon>Spermatophyta</taxon>
        <taxon>Magnoliopsida</taxon>
        <taxon>eudicotyledons</taxon>
        <taxon>Gunneridae</taxon>
        <taxon>Pentapetalae</taxon>
        <taxon>Caryophyllales</taxon>
        <taxon>Nepenthaceae</taxon>
        <taxon>Nepenthes</taxon>
    </lineage>
</organism>
<accession>A0AAD3Y7Q8</accession>
<keyword evidence="10 19" id="KW-0547">Nucleotide-binding</keyword>
<evidence type="ECO:0000256" key="17">
    <source>
        <dbReference type="ARBA" id="ARBA00047899"/>
    </source>
</evidence>
<keyword evidence="7 20" id="KW-0812">Transmembrane</keyword>
<dbReference type="FunFam" id="3.80.10.10:FF:000433">
    <property type="entry name" value="Putative LRR receptor-like serine/threonine-protein kinase isoform A"/>
    <property type="match status" value="1"/>
</dbReference>
<dbReference type="InterPro" id="IPR001611">
    <property type="entry name" value="Leu-rich_rpt"/>
</dbReference>
<feature type="signal peptide" evidence="21">
    <location>
        <begin position="1"/>
        <end position="27"/>
    </location>
</feature>
<comment type="caution">
    <text evidence="23">The sequence shown here is derived from an EMBL/GenBank/DDBJ whole genome shotgun (WGS) entry which is preliminary data.</text>
</comment>
<keyword evidence="13 20" id="KW-1133">Transmembrane helix</keyword>
<keyword evidence="8 21" id="KW-0732">Signal</keyword>
<dbReference type="EC" id="2.7.11.1" evidence="2"/>
<name>A0AAD3Y7Q8_NEPGR</name>
<evidence type="ECO:0000256" key="14">
    <source>
        <dbReference type="ARBA" id="ARBA00023136"/>
    </source>
</evidence>
<keyword evidence="11" id="KW-0418">Kinase</keyword>
<dbReference type="Gene3D" id="2.60.120.430">
    <property type="entry name" value="Galactose-binding lectin"/>
    <property type="match status" value="1"/>
</dbReference>
<dbReference type="GO" id="GO:0016020">
    <property type="term" value="C:membrane"/>
    <property type="evidence" value="ECO:0007669"/>
    <property type="project" value="UniProtKB-SubCell"/>
</dbReference>
<keyword evidence="9" id="KW-0677">Repeat</keyword>
<keyword evidence="3" id="KW-0723">Serine/threonine-protein kinase</keyword>
<dbReference type="FunFam" id="1.10.510.10:FF:000044">
    <property type="entry name" value="Putative LRR receptor-like serine/threonine-protein kinase"/>
    <property type="match status" value="1"/>
</dbReference>
<dbReference type="SMART" id="SM00220">
    <property type="entry name" value="S_TKc"/>
    <property type="match status" value="1"/>
</dbReference>
<keyword evidence="24" id="KW-1185">Reference proteome</keyword>
<dbReference type="Gene3D" id="3.80.10.10">
    <property type="entry name" value="Ribonuclease Inhibitor"/>
    <property type="match status" value="3"/>
</dbReference>
<keyword evidence="14 20" id="KW-0472">Membrane</keyword>
<dbReference type="Gene3D" id="3.30.200.20">
    <property type="entry name" value="Phosphorylase Kinase, domain 1"/>
    <property type="match status" value="1"/>
</dbReference>
<evidence type="ECO:0000256" key="7">
    <source>
        <dbReference type="ARBA" id="ARBA00022692"/>
    </source>
</evidence>
<feature type="transmembrane region" description="Helical" evidence="20">
    <location>
        <begin position="609"/>
        <end position="630"/>
    </location>
</feature>
<evidence type="ECO:0000256" key="13">
    <source>
        <dbReference type="ARBA" id="ARBA00022989"/>
    </source>
</evidence>
<comment type="catalytic activity">
    <reaction evidence="17">
        <text>L-threonyl-[protein] + ATP = O-phospho-L-threonyl-[protein] + ADP + H(+)</text>
        <dbReference type="Rhea" id="RHEA:46608"/>
        <dbReference type="Rhea" id="RHEA-COMP:11060"/>
        <dbReference type="Rhea" id="RHEA-COMP:11605"/>
        <dbReference type="ChEBI" id="CHEBI:15378"/>
        <dbReference type="ChEBI" id="CHEBI:30013"/>
        <dbReference type="ChEBI" id="CHEBI:30616"/>
        <dbReference type="ChEBI" id="CHEBI:61977"/>
        <dbReference type="ChEBI" id="CHEBI:456216"/>
        <dbReference type="EC" id="2.7.11.1"/>
    </reaction>
</comment>
<dbReference type="InterPro" id="IPR032675">
    <property type="entry name" value="LRR_dom_sf"/>
</dbReference>
<evidence type="ECO:0000259" key="22">
    <source>
        <dbReference type="PROSITE" id="PS50011"/>
    </source>
</evidence>
<dbReference type="InterPro" id="IPR021720">
    <property type="entry name" value="Malectin_dom"/>
</dbReference>
<evidence type="ECO:0000256" key="20">
    <source>
        <dbReference type="SAM" id="Phobius"/>
    </source>
</evidence>
<evidence type="ECO:0000256" key="8">
    <source>
        <dbReference type="ARBA" id="ARBA00022729"/>
    </source>
</evidence>
<keyword evidence="12 19" id="KW-0067">ATP-binding</keyword>
<dbReference type="CDD" id="cd14066">
    <property type="entry name" value="STKc_IRAK"/>
    <property type="match status" value="1"/>
</dbReference>
<evidence type="ECO:0000313" key="23">
    <source>
        <dbReference type="EMBL" id="GMH29851.1"/>
    </source>
</evidence>
<evidence type="ECO:0000256" key="1">
    <source>
        <dbReference type="ARBA" id="ARBA00004479"/>
    </source>
</evidence>
<evidence type="ECO:0000256" key="3">
    <source>
        <dbReference type="ARBA" id="ARBA00022527"/>
    </source>
</evidence>
<dbReference type="InterPro" id="IPR001245">
    <property type="entry name" value="Ser-Thr/Tyr_kinase_cat_dom"/>
</dbReference>
<reference evidence="23" key="1">
    <citation type="submission" date="2023-05" db="EMBL/GenBank/DDBJ databases">
        <title>Nepenthes gracilis genome sequencing.</title>
        <authorList>
            <person name="Fukushima K."/>
        </authorList>
    </citation>
    <scope>NUCLEOTIDE SEQUENCE</scope>
    <source>
        <strain evidence="23">SING2019-196</strain>
    </source>
</reference>
<dbReference type="PROSITE" id="PS51450">
    <property type="entry name" value="LRR"/>
    <property type="match status" value="1"/>
</dbReference>
<dbReference type="InterPro" id="IPR051824">
    <property type="entry name" value="LRR_Rcpt-Like_S/T_Kinase"/>
</dbReference>
<dbReference type="Pfam" id="PF11721">
    <property type="entry name" value="Malectin"/>
    <property type="match status" value="1"/>
</dbReference>
<dbReference type="Pfam" id="PF23598">
    <property type="entry name" value="LRR_14"/>
    <property type="match status" value="1"/>
</dbReference>
<evidence type="ECO:0000256" key="9">
    <source>
        <dbReference type="ARBA" id="ARBA00022737"/>
    </source>
</evidence>
<dbReference type="PANTHER" id="PTHR48006">
    <property type="entry name" value="LEUCINE-RICH REPEAT-CONTAINING PROTEIN DDB_G0281931-RELATED"/>
    <property type="match status" value="1"/>
</dbReference>
<dbReference type="Pfam" id="PF07714">
    <property type="entry name" value="PK_Tyr_Ser-Thr"/>
    <property type="match status" value="1"/>
</dbReference>
<comment type="catalytic activity">
    <reaction evidence="18">
        <text>L-seryl-[protein] + ATP = O-phospho-L-seryl-[protein] + ADP + H(+)</text>
        <dbReference type="Rhea" id="RHEA:17989"/>
        <dbReference type="Rhea" id="RHEA-COMP:9863"/>
        <dbReference type="Rhea" id="RHEA-COMP:11604"/>
        <dbReference type="ChEBI" id="CHEBI:15378"/>
        <dbReference type="ChEBI" id="CHEBI:29999"/>
        <dbReference type="ChEBI" id="CHEBI:30616"/>
        <dbReference type="ChEBI" id="CHEBI:83421"/>
        <dbReference type="ChEBI" id="CHEBI:456216"/>
        <dbReference type="EC" id="2.7.11.1"/>
    </reaction>
</comment>
<dbReference type="SUPFAM" id="SSF52058">
    <property type="entry name" value="L domain-like"/>
    <property type="match status" value="1"/>
</dbReference>
<dbReference type="PROSITE" id="PS00108">
    <property type="entry name" value="PROTEIN_KINASE_ST"/>
    <property type="match status" value="1"/>
</dbReference>
<evidence type="ECO:0000313" key="24">
    <source>
        <dbReference type="Proteomes" id="UP001279734"/>
    </source>
</evidence>
<dbReference type="Gene3D" id="1.10.510.10">
    <property type="entry name" value="Transferase(Phosphotransferase) domain 1"/>
    <property type="match status" value="1"/>
</dbReference>
<keyword evidence="5" id="KW-0433">Leucine-rich repeat</keyword>
<keyword evidence="16" id="KW-0325">Glycoprotein</keyword>
<evidence type="ECO:0000256" key="11">
    <source>
        <dbReference type="ARBA" id="ARBA00022777"/>
    </source>
</evidence>
<evidence type="ECO:0000256" key="4">
    <source>
        <dbReference type="ARBA" id="ARBA00022553"/>
    </source>
</evidence>
<dbReference type="SUPFAM" id="SSF56112">
    <property type="entry name" value="Protein kinase-like (PK-like)"/>
    <property type="match status" value="1"/>
</dbReference>
<dbReference type="InterPro" id="IPR055414">
    <property type="entry name" value="LRR_R13L4/SHOC2-like"/>
</dbReference>
<evidence type="ECO:0000256" key="12">
    <source>
        <dbReference type="ARBA" id="ARBA00022840"/>
    </source>
</evidence>